<sequence>QKSPIRLTTGTYTTMQSLSREIACFAIFSISIVTSAIVPPPWADPASNPCATQPRGWQLLYWPPDGKCYKIFQIGAPCPETMELGPSAVGSEFTAECRCPPGTAQSSRDAKCYPLFTRASCPEGEYFAPVPDAQSKSSKKQRWGKCREPEPCPEEDELFWPRENKCYKRRSKGPCPKGELLVIGEDGLSKCSCSAEGELGKYYSQSGCYEHFTKGPCLEPGHLFLPNRSCACNEDMPHYYPDTKMCYQIGGQGPCPLGHHFVLQDSNTTSRTPITRASCHCRPKNVLHSSGFCYRPYTQGPCSTGFMLSESATCELIPCKRGHLYFPQEGTCYRLGHQGPCDSGQVVVYDYSASLKLDGVTYNGVCGFKSSPKTSNTLHQFDLKNSTKLEKPVLDRCEDKRGWVRLGDTCHRLYTQGPCLQGEWLVAQRQPRHSKWLNDDDEDDEKLPRARCECRPGYLRSSGGSSELESNVLAQGSIRPRCLPPAVGLAKYLNEMLRTTPKTTR</sequence>
<accession>A0ACC2NBZ2</accession>
<reference evidence="1" key="1">
    <citation type="submission" date="2023-04" db="EMBL/GenBank/DDBJ databases">
        <title>A chromosome-level genome assembly of the parasitoid wasp Eretmocerus hayati.</title>
        <authorList>
            <person name="Zhong Y."/>
            <person name="Liu S."/>
            <person name="Liu Y."/>
        </authorList>
    </citation>
    <scope>NUCLEOTIDE SEQUENCE</scope>
    <source>
        <strain evidence="1">ZJU_SS_LIU_2023</strain>
    </source>
</reference>
<evidence type="ECO:0000313" key="2">
    <source>
        <dbReference type="Proteomes" id="UP001239111"/>
    </source>
</evidence>
<gene>
    <name evidence="1" type="ORF">QAD02_009879</name>
</gene>
<keyword evidence="2" id="KW-1185">Reference proteome</keyword>
<dbReference type="Proteomes" id="UP001239111">
    <property type="component" value="Chromosome 4"/>
</dbReference>
<evidence type="ECO:0000313" key="1">
    <source>
        <dbReference type="EMBL" id="KAJ8668216.1"/>
    </source>
</evidence>
<name>A0ACC2NBZ2_9HYME</name>
<proteinExistence type="predicted"/>
<feature type="non-terminal residue" evidence="1">
    <location>
        <position position="1"/>
    </location>
</feature>
<protein>
    <submittedName>
        <fullName evidence="1">Uncharacterized protein</fullName>
    </submittedName>
</protein>
<dbReference type="EMBL" id="CM056744">
    <property type="protein sequence ID" value="KAJ8668216.1"/>
    <property type="molecule type" value="Genomic_DNA"/>
</dbReference>
<organism evidence="1 2">
    <name type="scientific">Eretmocerus hayati</name>
    <dbReference type="NCBI Taxonomy" id="131215"/>
    <lineage>
        <taxon>Eukaryota</taxon>
        <taxon>Metazoa</taxon>
        <taxon>Ecdysozoa</taxon>
        <taxon>Arthropoda</taxon>
        <taxon>Hexapoda</taxon>
        <taxon>Insecta</taxon>
        <taxon>Pterygota</taxon>
        <taxon>Neoptera</taxon>
        <taxon>Endopterygota</taxon>
        <taxon>Hymenoptera</taxon>
        <taxon>Apocrita</taxon>
        <taxon>Proctotrupomorpha</taxon>
        <taxon>Chalcidoidea</taxon>
        <taxon>Aphelinidae</taxon>
        <taxon>Aphelininae</taxon>
        <taxon>Eretmocerus</taxon>
    </lineage>
</organism>
<comment type="caution">
    <text evidence="1">The sequence shown here is derived from an EMBL/GenBank/DDBJ whole genome shotgun (WGS) entry which is preliminary data.</text>
</comment>